<evidence type="ECO:0000259" key="2">
    <source>
        <dbReference type="PROSITE" id="PS50404"/>
    </source>
</evidence>
<dbReference type="HOGENOM" id="CLU_671221_0_0_1"/>
<dbReference type="OrthoDB" id="422574at2759"/>
<proteinExistence type="inferred from homology"/>
<gene>
    <name evidence="4" type="ORF">PV09_01975</name>
</gene>
<dbReference type="STRING" id="253628.A0A0D1XWG1"/>
<dbReference type="PANTHER" id="PTHR44051:SF8">
    <property type="entry name" value="GLUTATHIONE S-TRANSFERASE GSTA"/>
    <property type="match status" value="1"/>
</dbReference>
<accession>A0A0D1XWG1</accession>
<dbReference type="InterPro" id="IPR040079">
    <property type="entry name" value="Glutathione_S-Trfase"/>
</dbReference>
<dbReference type="RefSeq" id="XP_016216960.1">
    <property type="nucleotide sequence ID" value="XM_016354944.1"/>
</dbReference>
<dbReference type="InParanoid" id="A0A0D1XWG1"/>
<dbReference type="VEuPathDB" id="FungiDB:PV09_01975"/>
<organism evidence="4 5">
    <name type="scientific">Verruconis gallopava</name>
    <dbReference type="NCBI Taxonomy" id="253628"/>
    <lineage>
        <taxon>Eukaryota</taxon>
        <taxon>Fungi</taxon>
        <taxon>Dikarya</taxon>
        <taxon>Ascomycota</taxon>
        <taxon>Pezizomycotina</taxon>
        <taxon>Dothideomycetes</taxon>
        <taxon>Pleosporomycetidae</taxon>
        <taxon>Venturiales</taxon>
        <taxon>Sympoventuriaceae</taxon>
        <taxon>Verruconis</taxon>
    </lineage>
</organism>
<dbReference type="InterPro" id="IPR036249">
    <property type="entry name" value="Thioredoxin-like_sf"/>
</dbReference>
<dbReference type="PROSITE" id="PS50405">
    <property type="entry name" value="GST_CTER"/>
    <property type="match status" value="1"/>
</dbReference>
<dbReference type="InterPro" id="IPR004045">
    <property type="entry name" value="Glutathione_S-Trfase_N"/>
</dbReference>
<dbReference type="SUPFAM" id="SSF52833">
    <property type="entry name" value="Thioredoxin-like"/>
    <property type="match status" value="1"/>
</dbReference>
<feature type="domain" description="GST C-terminal" evidence="3">
    <location>
        <begin position="267"/>
        <end position="403"/>
    </location>
</feature>
<dbReference type="AlphaFoldDB" id="A0A0D1XWG1"/>
<dbReference type="CDD" id="cd03048">
    <property type="entry name" value="GST_N_Ure2p_like"/>
    <property type="match status" value="1"/>
</dbReference>
<dbReference type="SUPFAM" id="SSF47616">
    <property type="entry name" value="GST C-terminal domain-like"/>
    <property type="match status" value="1"/>
</dbReference>
<dbReference type="InterPro" id="IPR036282">
    <property type="entry name" value="Glutathione-S-Trfase_C_sf"/>
</dbReference>
<sequence length="410" mass="45640">MTNHPLPGIGPFPARIIMLVDSLTPPPSSFIPSSLSPLLARETLPMRKPGRGFVMTSPMAMLTTRLGLVLRCCDLCGTSYNRFLLPLFCASASSVSSFPNSNYSAGPSLSSSRTDYVTASSLLNVPALRCSPSSLQPKHWKPSRSLSTLSSNSQAKMASLYGDDTPESVKNSKGLHLITQSTPNGQKVQIMLEELKQVYGTEWDTTLINIGTNEQKKDWFLRLDPNGRIPVLVDNSVSPPFPVMETSAELLYLEKKYDPDNVFGFRDELERSEALQWLFFWHGSGAPYQGQTNHFAKFAKEKIPYAIERFRNETLRVYGVLEIRLSGKYTGEPREYLAGKGKGKYSVADIGTWPWVKGYAFSGFSDEDMKAFPHLLKWIDRIAARPAVQVGIGEKYTKDSTDASVSKWKL</sequence>
<dbReference type="Gene3D" id="1.20.1050.10">
    <property type="match status" value="1"/>
</dbReference>
<dbReference type="Proteomes" id="UP000053259">
    <property type="component" value="Unassembled WGS sequence"/>
</dbReference>
<dbReference type="SFLD" id="SFLDG01151">
    <property type="entry name" value="Main.2:_Nu-like"/>
    <property type="match status" value="1"/>
</dbReference>
<dbReference type="SFLD" id="SFLDS00019">
    <property type="entry name" value="Glutathione_Transferase_(cytos"/>
    <property type="match status" value="1"/>
</dbReference>
<protein>
    <recommendedName>
        <fullName evidence="6">GST N-terminal domain-containing protein</fullName>
    </recommendedName>
</protein>
<dbReference type="GeneID" id="27309948"/>
<dbReference type="PROSITE" id="PS50404">
    <property type="entry name" value="GST_NTER"/>
    <property type="match status" value="1"/>
</dbReference>
<dbReference type="EMBL" id="KN847533">
    <property type="protein sequence ID" value="KIW07091.1"/>
    <property type="molecule type" value="Genomic_DNA"/>
</dbReference>
<dbReference type="SFLD" id="SFLDG00358">
    <property type="entry name" value="Main_(cytGST)"/>
    <property type="match status" value="1"/>
</dbReference>
<evidence type="ECO:0000259" key="3">
    <source>
        <dbReference type="PROSITE" id="PS50405"/>
    </source>
</evidence>
<evidence type="ECO:0000256" key="1">
    <source>
        <dbReference type="ARBA" id="ARBA00007409"/>
    </source>
</evidence>
<dbReference type="Gene3D" id="3.40.30.10">
    <property type="entry name" value="Glutaredoxin"/>
    <property type="match status" value="1"/>
</dbReference>
<comment type="similarity">
    <text evidence="1">Belongs to the GST superfamily.</text>
</comment>
<evidence type="ECO:0000313" key="5">
    <source>
        <dbReference type="Proteomes" id="UP000053259"/>
    </source>
</evidence>
<feature type="domain" description="GST N-terminal" evidence="2">
    <location>
        <begin position="172"/>
        <end position="261"/>
    </location>
</feature>
<dbReference type="Pfam" id="PF13409">
    <property type="entry name" value="GST_N_2"/>
    <property type="match status" value="1"/>
</dbReference>
<dbReference type="PANTHER" id="PTHR44051">
    <property type="entry name" value="GLUTATHIONE S-TRANSFERASE-RELATED"/>
    <property type="match status" value="1"/>
</dbReference>
<keyword evidence="5" id="KW-1185">Reference proteome</keyword>
<evidence type="ECO:0000313" key="4">
    <source>
        <dbReference type="EMBL" id="KIW07091.1"/>
    </source>
</evidence>
<evidence type="ECO:0008006" key="6">
    <source>
        <dbReference type="Google" id="ProtNLM"/>
    </source>
</evidence>
<reference evidence="4 5" key="1">
    <citation type="submission" date="2015-01" db="EMBL/GenBank/DDBJ databases">
        <title>The Genome Sequence of Ochroconis gallopava CBS43764.</title>
        <authorList>
            <consortium name="The Broad Institute Genomics Platform"/>
            <person name="Cuomo C."/>
            <person name="de Hoog S."/>
            <person name="Gorbushina A."/>
            <person name="Stielow B."/>
            <person name="Teixiera M."/>
            <person name="Abouelleil A."/>
            <person name="Chapman S.B."/>
            <person name="Priest M."/>
            <person name="Young S.K."/>
            <person name="Wortman J."/>
            <person name="Nusbaum C."/>
            <person name="Birren B."/>
        </authorList>
    </citation>
    <scope>NUCLEOTIDE SEQUENCE [LARGE SCALE GENOMIC DNA]</scope>
    <source>
        <strain evidence="4 5">CBS 43764</strain>
    </source>
</reference>
<dbReference type="InterPro" id="IPR010987">
    <property type="entry name" value="Glutathione-S-Trfase_C-like"/>
</dbReference>
<name>A0A0D1XWG1_9PEZI</name>